<evidence type="ECO:0000313" key="3">
    <source>
        <dbReference type="Proteomes" id="UP000560081"/>
    </source>
</evidence>
<proteinExistence type="predicted"/>
<comment type="caution">
    <text evidence="2">The sequence shown here is derived from an EMBL/GenBank/DDBJ whole genome shotgun (WGS) entry which is preliminary data.</text>
</comment>
<dbReference type="RefSeq" id="WP_135027773.1">
    <property type="nucleotide sequence ID" value="NZ_BMLA01000001.1"/>
</dbReference>
<sequence>MGTFTQSVAVECAQDGAPARLRWEGREYVLAERPLRWFERRRWWAEEVRAEKGRGPGLVDHEIWRLQVSLARAAHAPVRTLDLAHHLDSGRWRLVRVHEPAAAGTLRRTA</sequence>
<dbReference type="InterPro" id="IPR045443">
    <property type="entry name" value="DUF6504"/>
</dbReference>
<dbReference type="AlphaFoldDB" id="A0A4Y8X488"/>
<feature type="domain" description="DUF6504" evidence="1">
    <location>
        <begin position="9"/>
        <end position="98"/>
    </location>
</feature>
<organism evidence="2 3">
    <name type="scientific">Micrococcus flavus</name>
    <dbReference type="NCBI Taxonomy" id="384602"/>
    <lineage>
        <taxon>Bacteria</taxon>
        <taxon>Bacillati</taxon>
        <taxon>Actinomycetota</taxon>
        <taxon>Actinomycetes</taxon>
        <taxon>Micrococcales</taxon>
        <taxon>Micrococcaceae</taxon>
        <taxon>Micrococcus</taxon>
    </lineage>
</organism>
<dbReference type="Pfam" id="PF20114">
    <property type="entry name" value="DUF6504"/>
    <property type="match status" value="1"/>
</dbReference>
<keyword evidence="3" id="KW-1185">Reference proteome</keyword>
<name>A0A4Y8X488_9MICC</name>
<gene>
    <name evidence="2" type="ORF">BJ976_001142</name>
</gene>
<evidence type="ECO:0000259" key="1">
    <source>
        <dbReference type="Pfam" id="PF20114"/>
    </source>
</evidence>
<evidence type="ECO:0000313" key="2">
    <source>
        <dbReference type="EMBL" id="MBB4882791.1"/>
    </source>
</evidence>
<reference evidence="2 3" key="1">
    <citation type="submission" date="2020-08" db="EMBL/GenBank/DDBJ databases">
        <title>Sequencing the genomes of 1000 actinobacteria strains.</title>
        <authorList>
            <person name="Klenk H.-P."/>
        </authorList>
    </citation>
    <scope>NUCLEOTIDE SEQUENCE [LARGE SCALE GENOMIC DNA]</scope>
    <source>
        <strain evidence="2 3">DSM 19079</strain>
    </source>
</reference>
<protein>
    <recommendedName>
        <fullName evidence="1">DUF6504 domain-containing protein</fullName>
    </recommendedName>
</protein>
<dbReference type="Proteomes" id="UP000560081">
    <property type="component" value="Unassembled WGS sequence"/>
</dbReference>
<accession>A0A4Y8X488</accession>
<dbReference type="EMBL" id="JACHMC010000001">
    <property type="protein sequence ID" value="MBB4882791.1"/>
    <property type="molecule type" value="Genomic_DNA"/>
</dbReference>
<dbReference type="OrthoDB" id="5190586at2"/>